<reference evidence="1 3" key="2">
    <citation type="submission" date="2018-07" db="EMBL/GenBank/DDBJ databases">
        <title>Complete genome of the Arcobacter bivalviorum type strain LMG 26154.</title>
        <authorList>
            <person name="Miller W.G."/>
            <person name="Yee E."/>
            <person name="Bono J.L."/>
        </authorList>
    </citation>
    <scope>NUCLEOTIDE SEQUENCE [LARGE SCALE GENOMIC DNA]</scope>
    <source>
        <strain evidence="1 3">LMG 26154</strain>
    </source>
</reference>
<dbReference type="Proteomes" id="UP000289193">
    <property type="component" value="Unassembled WGS sequence"/>
</dbReference>
<evidence type="ECO:0000313" key="3">
    <source>
        <dbReference type="Proteomes" id="UP000253850"/>
    </source>
</evidence>
<dbReference type="AlphaFoldDB" id="A0AAX2A547"/>
<organism evidence="2 4">
    <name type="scientific">Halarcobacter bivalviorum</name>
    <dbReference type="NCBI Taxonomy" id="663364"/>
    <lineage>
        <taxon>Bacteria</taxon>
        <taxon>Pseudomonadati</taxon>
        <taxon>Campylobacterota</taxon>
        <taxon>Epsilonproteobacteria</taxon>
        <taxon>Campylobacterales</taxon>
        <taxon>Arcobacteraceae</taxon>
        <taxon>Halarcobacter</taxon>
    </lineage>
</organism>
<keyword evidence="2" id="KW-0969">Cilium</keyword>
<name>A0AAX2A547_9BACT</name>
<evidence type="ECO:0000313" key="1">
    <source>
        <dbReference type="EMBL" id="AXH11484.1"/>
    </source>
</evidence>
<dbReference type="EMBL" id="PDKM01000006">
    <property type="protein sequence ID" value="RXK09332.1"/>
    <property type="molecule type" value="Genomic_DNA"/>
</dbReference>
<keyword evidence="4" id="KW-1185">Reference proteome</keyword>
<accession>A0AAX2A547</accession>
<dbReference type="Proteomes" id="UP000253850">
    <property type="component" value="Chromosome"/>
</dbReference>
<dbReference type="KEGG" id="hbv:ABIV_0463"/>
<sequence length="104" mass="12258">MELGRIAEIDNAQVNHTDKAKTVQEVDEKHKTIQDDQYKKVQGSLHETEKNEVILDNIKFGYNKQSQDFFVKVTRGDAEYKYPTEDMMRIKAHMMESLEEHELK</sequence>
<evidence type="ECO:0000313" key="2">
    <source>
        <dbReference type="EMBL" id="RXK09332.1"/>
    </source>
</evidence>
<keyword evidence="2" id="KW-0282">Flagellum</keyword>
<dbReference type="RefSeq" id="WP_114838358.1">
    <property type="nucleotide sequence ID" value="NZ_CP031217.1"/>
</dbReference>
<dbReference type="EMBL" id="CP031217">
    <property type="protein sequence ID" value="AXH11484.1"/>
    <property type="molecule type" value="Genomic_DNA"/>
</dbReference>
<proteinExistence type="predicted"/>
<evidence type="ECO:0000313" key="4">
    <source>
        <dbReference type="Proteomes" id="UP000289193"/>
    </source>
</evidence>
<protein>
    <submittedName>
        <fullName evidence="1">FlaG family protein</fullName>
    </submittedName>
    <submittedName>
        <fullName evidence="2">Flagellin</fullName>
    </submittedName>
</protein>
<gene>
    <name evidence="1" type="ORF">ABIV_0463</name>
    <name evidence="2" type="ORF">CRV05_10400</name>
</gene>
<reference evidence="2 4" key="1">
    <citation type="submission" date="2017-10" db="EMBL/GenBank/DDBJ databases">
        <title>Genomics of the genus Arcobacter.</title>
        <authorList>
            <person name="Perez-Cataluna A."/>
            <person name="Figueras M.J."/>
        </authorList>
    </citation>
    <scope>NUCLEOTIDE SEQUENCE [LARGE SCALE GENOMIC DNA]</scope>
    <source>
        <strain evidence="2 4">CECT 7835</strain>
    </source>
</reference>
<keyword evidence="2" id="KW-0966">Cell projection</keyword>